<dbReference type="Proteomes" id="UP000266188">
    <property type="component" value="Unassembled WGS sequence"/>
</dbReference>
<gene>
    <name evidence="1" type="ORF">PHISCL_11283</name>
</gene>
<dbReference type="STRING" id="2070753.A0A3A2Z0V7"/>
<comment type="caution">
    <text evidence="1">The sequence shown here is derived from an EMBL/GenBank/DDBJ whole genome shotgun (WGS) entry which is preliminary data.</text>
</comment>
<feature type="non-terminal residue" evidence="1">
    <location>
        <position position="75"/>
    </location>
</feature>
<dbReference type="InterPro" id="IPR011989">
    <property type="entry name" value="ARM-like"/>
</dbReference>
<evidence type="ECO:0000313" key="2">
    <source>
        <dbReference type="Proteomes" id="UP000266188"/>
    </source>
</evidence>
<dbReference type="OrthoDB" id="7862313at2759"/>
<accession>A0A3A2Z0V7</accession>
<name>A0A3A2Z0V7_9EURO</name>
<protein>
    <submittedName>
        <fullName evidence="1">HEAT repeat protein</fullName>
    </submittedName>
</protein>
<reference evidence="2" key="1">
    <citation type="submission" date="2017-02" db="EMBL/GenBank/DDBJ databases">
        <authorList>
            <person name="Tafer H."/>
            <person name="Lopandic K."/>
        </authorList>
    </citation>
    <scope>NUCLEOTIDE SEQUENCE [LARGE SCALE GENOMIC DNA]</scope>
    <source>
        <strain evidence="2">CBS 366.77</strain>
    </source>
</reference>
<organism evidence="1 2">
    <name type="scientific">Aspergillus sclerotialis</name>
    <dbReference type="NCBI Taxonomy" id="2070753"/>
    <lineage>
        <taxon>Eukaryota</taxon>
        <taxon>Fungi</taxon>
        <taxon>Dikarya</taxon>
        <taxon>Ascomycota</taxon>
        <taxon>Pezizomycotina</taxon>
        <taxon>Eurotiomycetes</taxon>
        <taxon>Eurotiomycetidae</taxon>
        <taxon>Eurotiales</taxon>
        <taxon>Aspergillaceae</taxon>
        <taxon>Aspergillus</taxon>
        <taxon>Aspergillus subgen. Polypaecilum</taxon>
    </lineage>
</organism>
<proteinExistence type="predicted"/>
<keyword evidence="2" id="KW-1185">Reference proteome</keyword>
<sequence>MHLLQEFATVKDSEEELDLRASVTDAMGEMAAAAGPERYQPYVEPLMRATEEALHLGHSRCKESTYIFWGAMSKV</sequence>
<dbReference type="Gene3D" id="1.25.10.10">
    <property type="entry name" value="Leucine-rich Repeat Variant"/>
    <property type="match status" value="1"/>
</dbReference>
<dbReference type="EMBL" id="MVGC01006196">
    <property type="protein sequence ID" value="RJE16380.1"/>
    <property type="molecule type" value="Genomic_DNA"/>
</dbReference>
<dbReference type="AlphaFoldDB" id="A0A3A2Z0V7"/>
<evidence type="ECO:0000313" key="1">
    <source>
        <dbReference type="EMBL" id="RJE16380.1"/>
    </source>
</evidence>